<comment type="caution">
    <text evidence="1">The sequence shown here is derived from an EMBL/GenBank/DDBJ whole genome shotgun (WGS) entry which is preliminary data.</text>
</comment>
<dbReference type="EMBL" id="FWXZ01000005">
    <property type="protein sequence ID" value="SMC76451.1"/>
    <property type="molecule type" value="Genomic_DNA"/>
</dbReference>
<sequence>MFYLKLILYYLRHPVQLLKGLWRKVKRIPPVHAAGVTAKGMLHATRTETRVGELEQEKSVIEAENRELKERIRRLEALRDLREVSLSGTWLREEAQRQADEPERLEIYRKVIEQNRREDEVFQAVALGCGRGDTLAELEGLGIQALGVDDDAAAVSACAEKNLTAVYAEPVTWLRNCQSGSADLITMIHLTERLAPEQVCRALEEAARVLREDGTLIIETADPEQAGEYSMLRDPAFATVMTPETVTGLAGRAGLKAAETVQAGSGNSIAILRNE</sequence>
<protein>
    <submittedName>
        <fullName evidence="1">Methyltransferase domain-containing protein</fullName>
    </submittedName>
</protein>
<accession>A0AC61PND8</accession>
<reference evidence="1" key="1">
    <citation type="submission" date="2017-04" db="EMBL/GenBank/DDBJ databases">
        <authorList>
            <person name="Varghese N."/>
            <person name="Submissions S."/>
        </authorList>
    </citation>
    <scope>NUCLEOTIDE SEQUENCE</scope>
    <source>
        <strain evidence="1">WTE2008</strain>
    </source>
</reference>
<keyword evidence="1" id="KW-0489">Methyltransferase</keyword>
<gene>
    <name evidence="1" type="ORF">SAMN06297397_2376</name>
</gene>
<keyword evidence="2" id="KW-1185">Reference proteome</keyword>
<proteinExistence type="predicted"/>
<organism evidence="1 2">
    <name type="scientific">Aristaeella lactis</name>
    <dbReference type="NCBI Taxonomy" id="3046383"/>
    <lineage>
        <taxon>Bacteria</taxon>
        <taxon>Bacillati</taxon>
        <taxon>Bacillota</taxon>
        <taxon>Clostridia</taxon>
        <taxon>Eubacteriales</taxon>
        <taxon>Aristaeellaceae</taxon>
        <taxon>Aristaeella</taxon>
    </lineage>
</organism>
<dbReference type="Proteomes" id="UP000192328">
    <property type="component" value="Unassembled WGS sequence"/>
</dbReference>
<evidence type="ECO:0000313" key="1">
    <source>
        <dbReference type="EMBL" id="SMC76451.1"/>
    </source>
</evidence>
<evidence type="ECO:0000313" key="2">
    <source>
        <dbReference type="Proteomes" id="UP000192328"/>
    </source>
</evidence>
<keyword evidence="1" id="KW-0808">Transferase</keyword>
<name>A0AC61PND8_9FIRM</name>